<dbReference type="InterPro" id="IPR025714">
    <property type="entry name" value="Methyltranfer_dom"/>
</dbReference>
<keyword evidence="2" id="KW-0808">Transferase</keyword>
<dbReference type="Proteomes" id="UP001156870">
    <property type="component" value="Unassembled WGS sequence"/>
</dbReference>
<dbReference type="PANTHER" id="PTHR13369">
    <property type="match status" value="1"/>
</dbReference>
<dbReference type="AlphaFoldDB" id="A0AA37T951"/>
<reference evidence="2 3" key="1">
    <citation type="journal article" date="2014" name="Int. J. Syst. Evol. Microbiol.">
        <title>Complete genome sequence of Corynebacterium casei LMG S-19264T (=DSM 44701T), isolated from a smear-ripened cheese.</title>
        <authorList>
            <consortium name="US DOE Joint Genome Institute (JGI-PGF)"/>
            <person name="Walter F."/>
            <person name="Albersmeier A."/>
            <person name="Kalinowski J."/>
            <person name="Ruckert C."/>
        </authorList>
    </citation>
    <scope>NUCLEOTIDE SEQUENCE [LARGE SCALE GENOMIC DNA]</scope>
    <source>
        <strain evidence="2 3">NBRC 110095</strain>
    </source>
</reference>
<organism evidence="2 3">
    <name type="scientific">Marinibactrum halimedae</name>
    <dbReference type="NCBI Taxonomy" id="1444977"/>
    <lineage>
        <taxon>Bacteria</taxon>
        <taxon>Pseudomonadati</taxon>
        <taxon>Pseudomonadota</taxon>
        <taxon>Gammaproteobacteria</taxon>
        <taxon>Cellvibrionales</taxon>
        <taxon>Cellvibrionaceae</taxon>
        <taxon>Marinibactrum</taxon>
    </lineage>
</organism>
<evidence type="ECO:0000259" key="1">
    <source>
        <dbReference type="Pfam" id="PF13679"/>
    </source>
</evidence>
<dbReference type="GO" id="GO:0008168">
    <property type="term" value="F:methyltransferase activity"/>
    <property type="evidence" value="ECO:0007669"/>
    <property type="project" value="UniProtKB-KW"/>
</dbReference>
<dbReference type="Pfam" id="PF13679">
    <property type="entry name" value="Methyltransf_32"/>
    <property type="match status" value="1"/>
</dbReference>
<keyword evidence="2" id="KW-0489">Methyltransferase</keyword>
<gene>
    <name evidence="2" type="ORF">GCM10007877_14490</name>
</gene>
<protein>
    <submittedName>
        <fullName evidence="2">Methyltransferase</fullName>
    </submittedName>
</protein>
<dbReference type="RefSeq" id="WP_232595666.1">
    <property type="nucleotide sequence ID" value="NZ_BSPD01000034.1"/>
</dbReference>
<dbReference type="EMBL" id="BSPD01000034">
    <property type="protein sequence ID" value="GLS25735.1"/>
    <property type="molecule type" value="Genomic_DNA"/>
</dbReference>
<comment type="caution">
    <text evidence="2">The sequence shown here is derived from an EMBL/GenBank/DDBJ whole genome shotgun (WGS) entry which is preliminary data.</text>
</comment>
<dbReference type="Gene3D" id="3.40.50.150">
    <property type="entry name" value="Vaccinia Virus protein VP39"/>
    <property type="match status" value="1"/>
</dbReference>
<dbReference type="SUPFAM" id="SSF53335">
    <property type="entry name" value="S-adenosyl-L-methionine-dependent methyltransferases"/>
    <property type="match status" value="1"/>
</dbReference>
<feature type="domain" description="Methyltransferase" evidence="1">
    <location>
        <begin position="131"/>
        <end position="238"/>
    </location>
</feature>
<keyword evidence="3" id="KW-1185">Reference proteome</keyword>
<accession>A0AA37T951</accession>
<dbReference type="GO" id="GO:0032259">
    <property type="term" value="P:methylation"/>
    <property type="evidence" value="ECO:0007669"/>
    <property type="project" value="UniProtKB-KW"/>
</dbReference>
<dbReference type="InterPro" id="IPR029063">
    <property type="entry name" value="SAM-dependent_MTases_sf"/>
</dbReference>
<dbReference type="PANTHER" id="PTHR13369:SF0">
    <property type="entry name" value="GLUTATHIONE S-TRANSFERASE C-TERMINAL DOMAIN-CONTAINING PROTEIN"/>
    <property type="match status" value="1"/>
</dbReference>
<proteinExistence type="predicted"/>
<sequence length="426" mass="49359">MNTPTLESHFLSLTHYLQNFSYLWKPVPFYHLIENQPLSWAENNPDLTDFLKALSNSDIQHLTNDSNHLRNALHKFIPGLAAINETIQLLENPLPVPHTHFTPDKFSHTHIPGRKWEQTLAFSQSLPEVDSPILDWCSGKGHLAGLLFQRFQQPVQCLEYDEILCRQGNELAEKKQQSLEFIHHDVMNPLPDNVNANASFYTALHACGDLHRQAVETCIHHHAPGIAFSPCCFHKINTDFYRPFSQLAKDSFSPSNSAPFWLTRKDLHLAVQQTVTAGKREKIARRREKVYRFALRQWCHQQSIPEREENTLCQKKMSKKLFNQSFPEFIASIFQNETTLLDLNARLHNNNPQLWPSALREGVRNYRWNERAELVRKCFSRPLEAWLILDRALRLEEAGLNVSVGTFCRYQATPRNFMIMAMQAGK</sequence>
<evidence type="ECO:0000313" key="3">
    <source>
        <dbReference type="Proteomes" id="UP001156870"/>
    </source>
</evidence>
<evidence type="ECO:0000313" key="2">
    <source>
        <dbReference type="EMBL" id="GLS25735.1"/>
    </source>
</evidence>
<name>A0AA37T951_9GAMM</name>